<dbReference type="Pfam" id="PF00078">
    <property type="entry name" value="RVT_1"/>
    <property type="match status" value="1"/>
</dbReference>
<dbReference type="PROSITE" id="PS50878">
    <property type="entry name" value="RT_POL"/>
    <property type="match status" value="1"/>
</dbReference>
<dbReference type="InterPro" id="IPR000477">
    <property type="entry name" value="RT_dom"/>
</dbReference>
<comment type="caution">
    <text evidence="1">The sequence shown here is derived from an EMBL/GenBank/DDBJ whole genome shotgun (WGS) entry which is preliminary data.</text>
</comment>
<protein>
    <submittedName>
        <fullName evidence="1">Uncharacterized protein</fullName>
    </submittedName>
</protein>
<keyword evidence="2" id="KW-1185">Reference proteome</keyword>
<dbReference type="PANTHER" id="PTHR31635:SF196">
    <property type="entry name" value="REVERSE TRANSCRIPTASE DOMAIN-CONTAINING PROTEIN-RELATED"/>
    <property type="match status" value="1"/>
</dbReference>
<dbReference type="InterPro" id="IPR043502">
    <property type="entry name" value="DNA/RNA_pol_sf"/>
</dbReference>
<sequence length="340" mass="38467">MAMSGRLLTVIGTVVGTDQTCSVPGRTISENLSFIRDLIEYVEREDLPVALLSLDQEKAFDRVDWGFLLRTLDRFNFGPSFCKWIKLFYTDVESAVVINGWTSTFFKPSRGVRQGCPLSPLLYVLCIEILAVNIRTSPHVTGVYLPDSIEQYKCSGYADDTTIAVTTDESIEESRTNTPFGLSWVKELPLLGTTFSVGDYTIPTWEKPAAKLESRLSAWSGRSLSLQGKKTIINVLALSQIWHLCHVFAIPAWASKRITKALWSFFWSGKKDLVARTTVCLPKSRRGFGVIDFERKAESFALQWVKRFFAPERAKWKSFLKFFITSCLGRSPQEAFEYSS</sequence>
<reference evidence="1" key="1">
    <citation type="submission" date="2020-04" db="EMBL/GenBank/DDBJ databases">
        <authorList>
            <person name="Alioto T."/>
            <person name="Alioto T."/>
            <person name="Gomez Garrido J."/>
        </authorList>
    </citation>
    <scope>NUCLEOTIDE SEQUENCE</scope>
    <source>
        <strain evidence="1">A484AB</strain>
    </source>
</reference>
<name>A0A7D9LGB0_PARCT</name>
<dbReference type="PANTHER" id="PTHR31635">
    <property type="entry name" value="REVERSE TRANSCRIPTASE DOMAIN-CONTAINING PROTEIN-RELATED"/>
    <property type="match status" value="1"/>
</dbReference>
<dbReference type="EMBL" id="CACRXK020019858">
    <property type="protein sequence ID" value="CAB4034138.1"/>
    <property type="molecule type" value="Genomic_DNA"/>
</dbReference>
<organism evidence="1 2">
    <name type="scientific">Paramuricea clavata</name>
    <name type="common">Red gorgonian</name>
    <name type="synonym">Violescent sea-whip</name>
    <dbReference type="NCBI Taxonomy" id="317549"/>
    <lineage>
        <taxon>Eukaryota</taxon>
        <taxon>Metazoa</taxon>
        <taxon>Cnidaria</taxon>
        <taxon>Anthozoa</taxon>
        <taxon>Octocorallia</taxon>
        <taxon>Malacalcyonacea</taxon>
        <taxon>Plexauridae</taxon>
        <taxon>Paramuricea</taxon>
    </lineage>
</organism>
<dbReference type="AlphaFoldDB" id="A0A7D9LGB0"/>
<dbReference type="OrthoDB" id="5985917at2759"/>
<dbReference type="Proteomes" id="UP001152795">
    <property type="component" value="Unassembled WGS sequence"/>
</dbReference>
<dbReference type="SUPFAM" id="SSF56672">
    <property type="entry name" value="DNA/RNA polymerases"/>
    <property type="match status" value="1"/>
</dbReference>
<accession>A0A7D9LGB0</accession>
<gene>
    <name evidence="1" type="ORF">PACLA_8A045243</name>
</gene>
<evidence type="ECO:0000313" key="2">
    <source>
        <dbReference type="Proteomes" id="UP001152795"/>
    </source>
</evidence>
<proteinExistence type="predicted"/>
<evidence type="ECO:0000313" key="1">
    <source>
        <dbReference type="EMBL" id="CAB4034138.1"/>
    </source>
</evidence>